<dbReference type="EMBL" id="MPPL01000001">
    <property type="protein sequence ID" value="OKS84634.1"/>
    <property type="molecule type" value="Genomic_DNA"/>
</dbReference>
<protein>
    <submittedName>
        <fullName evidence="2">Uncharacterized protein</fullName>
    </submittedName>
</protein>
<keyword evidence="3" id="KW-1185">Reference proteome</keyword>
<evidence type="ECO:0000313" key="3">
    <source>
        <dbReference type="Proteomes" id="UP000186720"/>
    </source>
</evidence>
<organism evidence="2 3">
    <name type="scientific">Mucilaginibacter polytrichastri</name>
    <dbReference type="NCBI Taxonomy" id="1302689"/>
    <lineage>
        <taxon>Bacteria</taxon>
        <taxon>Pseudomonadati</taxon>
        <taxon>Bacteroidota</taxon>
        <taxon>Sphingobacteriia</taxon>
        <taxon>Sphingobacteriales</taxon>
        <taxon>Sphingobacteriaceae</taxon>
        <taxon>Mucilaginibacter</taxon>
    </lineage>
</organism>
<feature type="transmembrane region" description="Helical" evidence="1">
    <location>
        <begin position="40"/>
        <end position="61"/>
    </location>
</feature>
<name>A0A1Q5ZS90_9SPHI</name>
<proteinExistence type="predicted"/>
<evidence type="ECO:0000313" key="2">
    <source>
        <dbReference type="EMBL" id="OKS84634.1"/>
    </source>
</evidence>
<sequence length="160" mass="17754">MGIILIVIGLGITFEGIELNQSLWANLQWIFLNFESASDFIVSFILLLFKAGFIAGGYFYIKYSSGVERARLDDKGFYYREIPKGSGMAKLGIDIEPLSFTPYSAISDISYKKSLWTGGQIIVTLDSGPIPLVALGVLKDDEKKEIVELVKTRGYPGRLD</sequence>
<evidence type="ECO:0000256" key="1">
    <source>
        <dbReference type="SAM" id="Phobius"/>
    </source>
</evidence>
<accession>A0A1Q5ZS90</accession>
<dbReference type="AlphaFoldDB" id="A0A1Q5ZS90"/>
<reference evidence="2 3" key="1">
    <citation type="submission" date="2016-11" db="EMBL/GenBank/DDBJ databases">
        <title>Whole Genome Sequencing of Mucilaginibacter polytrichastri RG4-7(T) isolated from the moss sample.</title>
        <authorList>
            <person name="Li Y."/>
        </authorList>
    </citation>
    <scope>NUCLEOTIDE SEQUENCE [LARGE SCALE GENOMIC DNA]</scope>
    <source>
        <strain evidence="2 3">RG4-7</strain>
    </source>
</reference>
<gene>
    <name evidence="2" type="ORF">RG47T_0066</name>
</gene>
<keyword evidence="1" id="KW-0472">Membrane</keyword>
<comment type="caution">
    <text evidence="2">The sequence shown here is derived from an EMBL/GenBank/DDBJ whole genome shotgun (WGS) entry which is preliminary data.</text>
</comment>
<keyword evidence="1" id="KW-0812">Transmembrane</keyword>
<keyword evidence="1" id="KW-1133">Transmembrane helix</keyword>
<dbReference type="Proteomes" id="UP000186720">
    <property type="component" value="Unassembled WGS sequence"/>
</dbReference>